<dbReference type="RefSeq" id="WP_185799591.1">
    <property type="nucleotide sequence ID" value="NZ_JACJVJ010000001.1"/>
</dbReference>
<dbReference type="EC" id="2.7.7.7" evidence="1"/>
<evidence type="ECO:0000256" key="1">
    <source>
        <dbReference type="ARBA" id="ARBA00012417"/>
    </source>
</evidence>
<dbReference type="Gene3D" id="1.10.8.60">
    <property type="match status" value="1"/>
</dbReference>
<dbReference type="Proteomes" id="UP000564378">
    <property type="component" value="Unassembled WGS sequence"/>
</dbReference>
<dbReference type="InterPro" id="IPR027417">
    <property type="entry name" value="P-loop_NTPase"/>
</dbReference>
<dbReference type="PANTHER" id="PTHR34388">
    <property type="entry name" value="DNA POLYMERASE III SUBUNIT DELTA"/>
    <property type="match status" value="1"/>
</dbReference>
<dbReference type="GO" id="GO:0006261">
    <property type="term" value="P:DNA-templated DNA replication"/>
    <property type="evidence" value="ECO:0007669"/>
    <property type="project" value="TreeGrafter"/>
</dbReference>
<dbReference type="SUPFAM" id="SSF52540">
    <property type="entry name" value="P-loop containing nucleoside triphosphate hydrolases"/>
    <property type="match status" value="1"/>
</dbReference>
<name>A0A842HV32_9SPHN</name>
<dbReference type="PANTHER" id="PTHR34388:SF1">
    <property type="entry name" value="DNA POLYMERASE III SUBUNIT DELTA"/>
    <property type="match status" value="1"/>
</dbReference>
<proteinExistence type="inferred from homology"/>
<dbReference type="GO" id="GO:0009360">
    <property type="term" value="C:DNA polymerase III complex"/>
    <property type="evidence" value="ECO:0007669"/>
    <property type="project" value="TreeGrafter"/>
</dbReference>
<evidence type="ECO:0000256" key="2">
    <source>
        <dbReference type="ARBA" id="ARBA00022679"/>
    </source>
</evidence>
<dbReference type="NCBIfam" id="TIGR01128">
    <property type="entry name" value="holA"/>
    <property type="match status" value="1"/>
</dbReference>
<comment type="catalytic activity">
    <reaction evidence="7">
        <text>DNA(n) + a 2'-deoxyribonucleoside 5'-triphosphate = DNA(n+1) + diphosphate</text>
        <dbReference type="Rhea" id="RHEA:22508"/>
        <dbReference type="Rhea" id="RHEA-COMP:17339"/>
        <dbReference type="Rhea" id="RHEA-COMP:17340"/>
        <dbReference type="ChEBI" id="CHEBI:33019"/>
        <dbReference type="ChEBI" id="CHEBI:61560"/>
        <dbReference type="ChEBI" id="CHEBI:173112"/>
        <dbReference type="EC" id="2.7.7.7"/>
    </reaction>
</comment>
<dbReference type="Gene3D" id="1.20.272.10">
    <property type="match status" value="1"/>
</dbReference>
<evidence type="ECO:0000313" key="9">
    <source>
        <dbReference type="Proteomes" id="UP000564378"/>
    </source>
</evidence>
<dbReference type="InterPro" id="IPR005790">
    <property type="entry name" value="DNA_polIII_delta"/>
</dbReference>
<accession>A0A842HV32</accession>
<evidence type="ECO:0000256" key="3">
    <source>
        <dbReference type="ARBA" id="ARBA00022695"/>
    </source>
</evidence>
<keyword evidence="3 8" id="KW-0548">Nucleotidyltransferase</keyword>
<evidence type="ECO:0000256" key="6">
    <source>
        <dbReference type="ARBA" id="ARBA00034754"/>
    </source>
</evidence>
<dbReference type="InterPro" id="IPR008921">
    <property type="entry name" value="DNA_pol3_clamp-load_cplx_C"/>
</dbReference>
<dbReference type="EMBL" id="JACJVJ010000001">
    <property type="protein sequence ID" value="MBC2776297.1"/>
    <property type="molecule type" value="Genomic_DNA"/>
</dbReference>
<keyword evidence="9" id="KW-1185">Reference proteome</keyword>
<dbReference type="AlphaFoldDB" id="A0A842HV32"/>
<evidence type="ECO:0000313" key="8">
    <source>
        <dbReference type="EMBL" id="MBC2776297.1"/>
    </source>
</evidence>
<keyword evidence="4" id="KW-0235">DNA replication</keyword>
<keyword evidence="2 8" id="KW-0808">Transferase</keyword>
<comment type="similarity">
    <text evidence="6">Belongs to the DNA polymerase HolA subunit family.</text>
</comment>
<comment type="caution">
    <text evidence="8">The sequence shown here is derived from an EMBL/GenBank/DDBJ whole genome shotgun (WGS) entry which is preliminary data.</text>
</comment>
<protein>
    <recommendedName>
        <fullName evidence="1">DNA-directed DNA polymerase</fullName>
        <ecNumber evidence="1">2.7.7.7</ecNumber>
    </recommendedName>
</protein>
<dbReference type="SUPFAM" id="SSF48019">
    <property type="entry name" value="post-AAA+ oligomerization domain-like"/>
    <property type="match status" value="1"/>
</dbReference>
<keyword evidence="5" id="KW-0239">DNA-directed DNA polymerase</keyword>
<dbReference type="GO" id="GO:0003887">
    <property type="term" value="F:DNA-directed DNA polymerase activity"/>
    <property type="evidence" value="ECO:0007669"/>
    <property type="project" value="UniProtKB-KW"/>
</dbReference>
<reference evidence="8 9" key="1">
    <citation type="submission" date="2020-08" db="EMBL/GenBank/DDBJ databases">
        <title>Draft genome sequence of Parasphingopyxis sp. GrpM-11.</title>
        <authorList>
            <person name="Oh J."/>
            <person name="Roh D.-H."/>
        </authorList>
    </citation>
    <scope>NUCLEOTIDE SEQUENCE [LARGE SCALE GENOMIC DNA]</scope>
    <source>
        <strain evidence="8 9">GrpM-11</strain>
    </source>
</reference>
<dbReference type="GO" id="GO:0003677">
    <property type="term" value="F:DNA binding"/>
    <property type="evidence" value="ECO:0007669"/>
    <property type="project" value="InterPro"/>
</dbReference>
<evidence type="ECO:0000256" key="4">
    <source>
        <dbReference type="ARBA" id="ARBA00022705"/>
    </source>
</evidence>
<evidence type="ECO:0000256" key="7">
    <source>
        <dbReference type="ARBA" id="ARBA00049244"/>
    </source>
</evidence>
<gene>
    <name evidence="8" type="primary">holA</name>
    <name evidence="8" type="ORF">H6P80_01560</name>
</gene>
<organism evidence="8 9">
    <name type="scientific">Parasphingopyxis marina</name>
    <dbReference type="NCBI Taxonomy" id="2761622"/>
    <lineage>
        <taxon>Bacteria</taxon>
        <taxon>Pseudomonadati</taxon>
        <taxon>Pseudomonadota</taxon>
        <taxon>Alphaproteobacteria</taxon>
        <taxon>Sphingomonadales</taxon>
        <taxon>Sphingomonadaceae</taxon>
        <taxon>Parasphingopyxis</taxon>
    </lineage>
</organism>
<sequence length="341" mass="35985">MKANRNQIARALSSPGEDVRFFLLYGPDRSGSDALAALLARTMGEEAERIDLTGADLKSDPALLSDEAAAISLFGGARYIRIDPAGDEIAASVEALLEAEKAGNPVVAIAGALRPTNKLVKLAFGSDAAMAFASYAPEGRDADRLVIEIAQEQGLQVAPDIAHRLARACHGDRAILANEIGKIALYLDAAPDRPRRAEHDTLDAVAANADEGDLSRLANVVLSGDLAALDSELTQLASEGMVGVPLLRAVLRRLILLASLRAEVEQGNSAQAVIAKAGRAIFWKEKGVVTDQLQRWPSDALATAIGRASQAERMVKSSGGPGLLAANDELFAIARKARMLR</sequence>
<evidence type="ECO:0000256" key="5">
    <source>
        <dbReference type="ARBA" id="ARBA00022932"/>
    </source>
</evidence>